<geneLocation type="mitochondrion" evidence="1"/>
<evidence type="ECO:0000313" key="1">
    <source>
        <dbReference type="EMBL" id="AGH24248.1"/>
    </source>
</evidence>
<reference evidence="1" key="1">
    <citation type="journal article" date="2004" name="RNA">
        <title>Mitochondrial 3' tRNA editing in the jakobid Seculamonas ecuadoriensis: a novel mechanism and implications for tRNA processing.</title>
        <authorList>
            <person name="Leigh J."/>
            <person name="Lang B.F."/>
        </authorList>
    </citation>
    <scope>NUCLEOTIDE SEQUENCE</scope>
    <source>
        <strain evidence="1">ATCC 50422</strain>
    </source>
</reference>
<reference evidence="1" key="2">
    <citation type="journal article" date="2006" name="RNA">
        <title>Hybrid E. coli--Mitochondrial ribonuclease P RNAs are catalytically active.</title>
        <authorList>
            <person name="Seif E."/>
            <person name="Cadieux A."/>
            <person name="Lang B.F."/>
        </authorList>
    </citation>
    <scope>NUCLEOTIDE SEQUENCE</scope>
    <source>
        <strain evidence="1">ATCC 50422</strain>
    </source>
</reference>
<keyword evidence="1" id="KW-0496">Mitochondrion</keyword>
<dbReference type="AlphaFoldDB" id="M4QLD1"/>
<name>M4QLD1_JAKLI</name>
<proteinExistence type="predicted"/>
<dbReference type="EMBL" id="KC353355">
    <property type="protein sequence ID" value="AGH24248.1"/>
    <property type="molecule type" value="Genomic_DNA"/>
</dbReference>
<protein>
    <submittedName>
        <fullName evidence="1">Uncharacterized protein</fullName>
    </submittedName>
</protein>
<dbReference type="GeneID" id="15333203"/>
<dbReference type="RefSeq" id="YP_007890754.1">
    <property type="nucleotide sequence ID" value="NC_021127.1"/>
</dbReference>
<organism evidence="1">
    <name type="scientific">Jakoba libera</name>
    <name type="common">Flagellate</name>
    <name type="synonym">Cryptobia libera</name>
    <dbReference type="NCBI Taxonomy" id="143017"/>
    <lineage>
        <taxon>Eukaryota</taxon>
        <taxon>Discoba</taxon>
        <taxon>Jakobida</taxon>
        <taxon>Histionina</taxon>
        <taxon>Jakobidae</taxon>
        <taxon>Jakoba</taxon>
    </lineage>
</organism>
<reference evidence="1" key="3">
    <citation type="journal article" date="2013" name="Genome Biol. Evol.">
        <title>Strikingly bacteria-like and gene-rich mitochondrial genomes throughout jakobid protists.</title>
        <authorList>
            <person name="Burger G."/>
            <person name="Gray M.W."/>
            <person name="Forget L."/>
            <person name="Lang B.F."/>
        </authorList>
    </citation>
    <scope>NUCLEOTIDE SEQUENCE</scope>
    <source>
        <strain evidence="1">ATCC 50422</strain>
    </source>
</reference>
<accession>M4QLD1</accession>
<sequence length="164" mass="18866">MMRSLTILSLLFCYSCLVGYLFAVFHLTSFLWVQNLNQSYGFLHDCVDFLLDLSTTLTSSSIVTGQTNPISAIALDTFLLDDLTRSSSINTSDEWNYLMYTQLVHDFVNGTKMIKTNHCTNDYSQMISYFNQEWPWNDQILHSLGELVNVEQEMTTHLHLLLST</sequence>
<gene>
    <name evidence="1" type="primary">orf164</name>
</gene>